<organism evidence="3 4">
    <name type="scientific">Sedimenticola thiotaurini</name>
    <dbReference type="NCBI Taxonomy" id="1543721"/>
    <lineage>
        <taxon>Bacteria</taxon>
        <taxon>Pseudomonadati</taxon>
        <taxon>Pseudomonadota</taxon>
        <taxon>Gammaproteobacteria</taxon>
        <taxon>Chromatiales</taxon>
        <taxon>Sedimenticolaceae</taxon>
        <taxon>Sedimenticola</taxon>
    </lineage>
</organism>
<dbReference type="PROSITE" id="PS51352">
    <property type="entry name" value="THIOREDOXIN_2"/>
    <property type="match status" value="1"/>
</dbReference>
<name>A0A558D451_9GAMM</name>
<feature type="domain" description="Thioredoxin" evidence="2">
    <location>
        <begin position="23"/>
        <end position="166"/>
    </location>
</feature>
<accession>A0A558D451</accession>
<gene>
    <name evidence="3" type="ORF">FHK82_07630</name>
</gene>
<dbReference type="InterPro" id="IPR036249">
    <property type="entry name" value="Thioredoxin-like_sf"/>
</dbReference>
<reference evidence="3 4" key="1">
    <citation type="submission" date="2019-07" db="EMBL/GenBank/DDBJ databases">
        <title>The pathways for chlorine oxyanion respiration interact through the shared metabolite chlorate.</title>
        <authorList>
            <person name="Barnum T.P."/>
            <person name="Cheng Y."/>
            <person name="Hill K.A."/>
            <person name="Lucas L.N."/>
            <person name="Carlson H.K."/>
            <person name="Coates J.D."/>
        </authorList>
    </citation>
    <scope>NUCLEOTIDE SEQUENCE [LARGE SCALE GENOMIC DNA]</scope>
    <source>
        <strain evidence="3">BK-3</strain>
    </source>
</reference>
<dbReference type="InterPro" id="IPR051099">
    <property type="entry name" value="AGR/TXD"/>
</dbReference>
<evidence type="ECO:0000313" key="4">
    <source>
        <dbReference type="Proteomes" id="UP000317355"/>
    </source>
</evidence>
<dbReference type="PANTHER" id="PTHR15337">
    <property type="entry name" value="ANTERIOR GRADIENT PROTEIN-RELATED"/>
    <property type="match status" value="1"/>
</dbReference>
<evidence type="ECO:0000259" key="2">
    <source>
        <dbReference type="PROSITE" id="PS51352"/>
    </source>
</evidence>
<comment type="caution">
    <text evidence="3">The sequence shown here is derived from an EMBL/GenBank/DDBJ whole genome shotgun (WGS) entry which is preliminary data.</text>
</comment>
<proteinExistence type="predicted"/>
<evidence type="ECO:0000256" key="1">
    <source>
        <dbReference type="ARBA" id="ARBA00022729"/>
    </source>
</evidence>
<dbReference type="AlphaFoldDB" id="A0A558D451"/>
<dbReference type="Gene3D" id="3.40.30.10">
    <property type="entry name" value="Glutaredoxin"/>
    <property type="match status" value="2"/>
</dbReference>
<dbReference type="STRING" id="1543721.AAY24_02225"/>
<keyword evidence="1" id="KW-0732">Signal</keyword>
<dbReference type="InterPro" id="IPR013766">
    <property type="entry name" value="Thioredoxin_domain"/>
</dbReference>
<dbReference type="InterPro" id="IPR012336">
    <property type="entry name" value="Thioredoxin-like_fold"/>
</dbReference>
<dbReference type="InterPro" id="IPR041737">
    <property type="entry name" value="SoxW"/>
</dbReference>
<protein>
    <recommendedName>
        <fullName evidence="2">Thioredoxin domain-containing protein</fullName>
    </recommendedName>
</protein>
<dbReference type="SUPFAM" id="SSF52833">
    <property type="entry name" value="Thioredoxin-like"/>
    <property type="match status" value="2"/>
</dbReference>
<dbReference type="CDD" id="cd02951">
    <property type="entry name" value="SoxW"/>
    <property type="match status" value="1"/>
</dbReference>
<dbReference type="PANTHER" id="PTHR15337:SF11">
    <property type="entry name" value="THIOREDOXIN DOMAIN-CONTAINING PROTEIN"/>
    <property type="match status" value="1"/>
</dbReference>
<dbReference type="Proteomes" id="UP000317355">
    <property type="component" value="Unassembled WGS sequence"/>
</dbReference>
<dbReference type="EMBL" id="VMRY01000028">
    <property type="protein sequence ID" value="TVT55798.1"/>
    <property type="molecule type" value="Genomic_DNA"/>
</dbReference>
<dbReference type="Pfam" id="PF13098">
    <property type="entry name" value="Thioredoxin_2"/>
    <property type="match status" value="2"/>
</dbReference>
<sequence>MLMKRFIGLILIFLCIGLSQGVGIAATPGGFFGARETVYPAWFKESFLDIREDVAEATAAGRRVMLFFHQNGCPYCNLLVERNLSQQAIEQQMREQLDVIAVNMWGDRSVMDLSGQEQTEKTFAAALRIQFTPTLLFLNETGAVILRLNGYTPPETFKLALDYIGEKQEQQISYREYLAAHRPTVQGDKKLQSEPFFIDGPHDLSLIKGPLAIFFEQQDCPACNRLHQELLSDPEIRALAGQTHAVQLDMWSDTPIITPTGEKLTAREWAKQLSIAYAPSIVLFDSEAGEVIRSEAFFKRFHTASIFDYLLSGAYKTEPSFQRYISARAEHIREQGKDVDLWR</sequence>
<evidence type="ECO:0000313" key="3">
    <source>
        <dbReference type="EMBL" id="TVT55798.1"/>
    </source>
</evidence>